<keyword evidence="2" id="KW-1185">Reference proteome</keyword>
<reference evidence="1" key="2">
    <citation type="submission" date="2020-05" db="UniProtKB">
        <authorList>
            <consortium name="EnsemblMetazoa"/>
        </authorList>
    </citation>
    <scope>IDENTIFICATION</scope>
    <source>
        <strain evidence="1">MINIMUS1</strain>
    </source>
</reference>
<evidence type="ECO:0000313" key="1">
    <source>
        <dbReference type="EnsemblMetazoa" id="AMIN009836-PA"/>
    </source>
</evidence>
<dbReference type="Pfam" id="PF11901">
    <property type="entry name" value="DM9"/>
    <property type="match status" value="2"/>
</dbReference>
<dbReference type="InterPro" id="IPR006616">
    <property type="entry name" value="DM9_repeat"/>
</dbReference>
<organism evidence="1 2">
    <name type="scientific">Anopheles minimus</name>
    <dbReference type="NCBI Taxonomy" id="112268"/>
    <lineage>
        <taxon>Eukaryota</taxon>
        <taxon>Metazoa</taxon>
        <taxon>Ecdysozoa</taxon>
        <taxon>Arthropoda</taxon>
        <taxon>Hexapoda</taxon>
        <taxon>Insecta</taxon>
        <taxon>Pterygota</taxon>
        <taxon>Neoptera</taxon>
        <taxon>Endopterygota</taxon>
        <taxon>Diptera</taxon>
        <taxon>Nematocera</taxon>
        <taxon>Culicoidea</taxon>
        <taxon>Culicidae</taxon>
        <taxon>Anophelinae</taxon>
        <taxon>Anopheles</taxon>
    </lineage>
</organism>
<protein>
    <submittedName>
        <fullName evidence="1">Uncharacterized protein</fullName>
    </submittedName>
</protein>
<dbReference type="Proteomes" id="UP000075920">
    <property type="component" value="Unassembled WGS sequence"/>
</dbReference>
<reference evidence="2" key="1">
    <citation type="submission" date="2013-03" db="EMBL/GenBank/DDBJ databases">
        <title>The Genome Sequence of Anopheles minimus MINIMUS1.</title>
        <authorList>
            <consortium name="The Broad Institute Genomics Platform"/>
            <person name="Neafsey D.E."/>
            <person name="Walton C."/>
            <person name="Walker B."/>
            <person name="Young S.K."/>
            <person name="Zeng Q."/>
            <person name="Gargeya S."/>
            <person name="Fitzgerald M."/>
            <person name="Haas B."/>
            <person name="Abouelleil A."/>
            <person name="Allen A.W."/>
            <person name="Alvarado L."/>
            <person name="Arachchi H.M."/>
            <person name="Berlin A.M."/>
            <person name="Chapman S.B."/>
            <person name="Gainer-Dewar J."/>
            <person name="Goldberg J."/>
            <person name="Griggs A."/>
            <person name="Gujja S."/>
            <person name="Hansen M."/>
            <person name="Howarth C."/>
            <person name="Imamovic A."/>
            <person name="Ireland A."/>
            <person name="Larimer J."/>
            <person name="McCowan C."/>
            <person name="Murphy C."/>
            <person name="Pearson M."/>
            <person name="Poon T.W."/>
            <person name="Priest M."/>
            <person name="Roberts A."/>
            <person name="Saif S."/>
            <person name="Shea T."/>
            <person name="Sisk P."/>
            <person name="Sykes S."/>
            <person name="Wortman J."/>
            <person name="Nusbaum C."/>
            <person name="Birren B."/>
        </authorList>
    </citation>
    <scope>NUCLEOTIDE SEQUENCE [LARGE SCALE GENOMIC DNA]</scope>
    <source>
        <strain evidence="2">MINIMUS1</strain>
    </source>
</reference>
<name>A0A182WHI3_9DIPT</name>
<dbReference type="AlphaFoldDB" id="A0A182WHI3"/>
<dbReference type="PANTHER" id="PTHR31649:SF1">
    <property type="entry name" value="FARNESOIC ACID O-METHYL TRANSFERASE DOMAIN-CONTAINING PROTEIN"/>
    <property type="match status" value="1"/>
</dbReference>
<sequence length="334" mass="36968">MYNSQHVEGFDKPPSQYPSYGYNDCYNWSGARWVQAAEGVIPPDAVIGGFEGEPTYIGRAKHEKSIVPGRVIPSKKACIIGHNRSEVAKHDYQVLCGFEGKFIHTTDGYCPVGSLQGGVTKSGKPLYIGLVRLGQLLIIGRIVPEDFCCYAMVNGFEKSFKEYDIYWPYHVTHRMPSPGYNESVHWDSARWVQAAEGLVPPDAVVGGYEGEPTYIGRAKHRGSIVPGRVVPSRKACFVVWGGQEHEKHDYQVLCGYEGRFVRIGRGYVPEGALRGGVSEQGTPLYIGLVRMGLTALVGKVQPEHLCCYVAINGVEKAFDEYDIFISMTDHKSVP</sequence>
<dbReference type="EnsemblMetazoa" id="AMIN009836-RA">
    <property type="protein sequence ID" value="AMIN009836-PA"/>
    <property type="gene ID" value="AMIN009836"/>
</dbReference>
<dbReference type="STRING" id="112268.A0A182WHI3"/>
<accession>A0A182WHI3</accession>
<proteinExistence type="predicted"/>
<dbReference type="VEuPathDB" id="VectorBase:AMIN009836"/>
<dbReference type="SMART" id="SM00696">
    <property type="entry name" value="DM9"/>
    <property type="match status" value="4"/>
</dbReference>
<evidence type="ECO:0000313" key="2">
    <source>
        <dbReference type="Proteomes" id="UP000075920"/>
    </source>
</evidence>
<dbReference type="PANTHER" id="PTHR31649">
    <property type="entry name" value="AGAP009604-PA"/>
    <property type="match status" value="1"/>
</dbReference>